<dbReference type="Proteomes" id="UP000765509">
    <property type="component" value="Unassembled WGS sequence"/>
</dbReference>
<evidence type="ECO:0000256" key="1">
    <source>
        <dbReference type="SAM" id="MobiDB-lite"/>
    </source>
</evidence>
<keyword evidence="3" id="KW-1185">Reference proteome</keyword>
<feature type="region of interest" description="Disordered" evidence="1">
    <location>
        <begin position="1"/>
        <end position="20"/>
    </location>
</feature>
<accession>A0A9Q3H7U8</accession>
<protein>
    <submittedName>
        <fullName evidence="2">Uncharacterized protein</fullName>
    </submittedName>
</protein>
<comment type="caution">
    <text evidence="2">The sequence shown here is derived from an EMBL/GenBank/DDBJ whole genome shotgun (WGS) entry which is preliminary data.</text>
</comment>
<proteinExistence type="predicted"/>
<dbReference type="EMBL" id="AVOT02012996">
    <property type="protein sequence ID" value="MBW0495248.1"/>
    <property type="molecule type" value="Genomic_DNA"/>
</dbReference>
<evidence type="ECO:0000313" key="3">
    <source>
        <dbReference type="Proteomes" id="UP000765509"/>
    </source>
</evidence>
<gene>
    <name evidence="2" type="ORF">O181_034963</name>
</gene>
<dbReference type="AlphaFoldDB" id="A0A9Q3H7U8"/>
<name>A0A9Q3H7U8_9BASI</name>
<evidence type="ECO:0000313" key="2">
    <source>
        <dbReference type="EMBL" id="MBW0495248.1"/>
    </source>
</evidence>
<organism evidence="2 3">
    <name type="scientific">Austropuccinia psidii MF-1</name>
    <dbReference type="NCBI Taxonomy" id="1389203"/>
    <lineage>
        <taxon>Eukaryota</taxon>
        <taxon>Fungi</taxon>
        <taxon>Dikarya</taxon>
        <taxon>Basidiomycota</taxon>
        <taxon>Pucciniomycotina</taxon>
        <taxon>Pucciniomycetes</taxon>
        <taxon>Pucciniales</taxon>
        <taxon>Sphaerophragmiaceae</taxon>
        <taxon>Austropuccinia</taxon>
    </lineage>
</organism>
<sequence length="136" mass="15202">MPTLMHELDSAPPTNHLRQNPRYVLNPATAPPQQPILTLPYLRLILSPTYHAHAPNMPSLYASNAATPCPPSPILMLPQPHCHPMSTLTPPYASTECPKYASDGVVFHINHTSFNLTKYDNKKCRMIHGQENENVE</sequence>
<reference evidence="2" key="1">
    <citation type="submission" date="2021-03" db="EMBL/GenBank/DDBJ databases">
        <title>Draft genome sequence of rust myrtle Austropuccinia psidii MF-1, a brazilian biotype.</title>
        <authorList>
            <person name="Quecine M.C."/>
            <person name="Pachon D.M.R."/>
            <person name="Bonatelli M.L."/>
            <person name="Correr F.H."/>
            <person name="Franceschini L.M."/>
            <person name="Leite T.F."/>
            <person name="Margarido G.R.A."/>
            <person name="Almeida C.A."/>
            <person name="Ferrarezi J.A."/>
            <person name="Labate C.A."/>
        </authorList>
    </citation>
    <scope>NUCLEOTIDE SEQUENCE</scope>
    <source>
        <strain evidence="2">MF-1</strain>
    </source>
</reference>